<reference evidence="21" key="1">
    <citation type="journal article" date="2017" name="Nat. Genet.">
        <title>Contrasting evolutionary genome dynamics between domesticated and wild yeasts.</title>
        <authorList>
            <person name="Yue J.X."/>
            <person name="Li J."/>
            <person name="Aigrain L."/>
            <person name="Hallin J."/>
            <person name="Persson K."/>
            <person name="Oliver K."/>
            <person name="Bergstrom A."/>
            <person name="Coupland P."/>
            <person name="Warringer J."/>
            <person name="Lagomarsino M.C."/>
            <person name="Fischer G."/>
            <person name="Durbin R."/>
            <person name="Liti G."/>
        </authorList>
    </citation>
    <scope>NUCLEOTIDE SEQUENCE</scope>
    <source>
        <strain evidence="21">CBS432</strain>
    </source>
</reference>
<comment type="catalytic activity">
    <reaction evidence="1">
        <text>S-ubiquitinyl-[E2 ubiquitin-conjugating enzyme]-L-cysteine + [acceptor protein]-L-lysine = [E2 ubiquitin-conjugating enzyme]-L-cysteine + N(6)-ubiquitinyl-[acceptor protein]-L-lysine.</text>
        <dbReference type="EC" id="2.3.2.27"/>
    </reaction>
</comment>
<evidence type="ECO:0000256" key="11">
    <source>
        <dbReference type="ARBA" id="ARBA00022786"/>
    </source>
</evidence>
<dbReference type="GO" id="GO:0005829">
    <property type="term" value="C:cytosol"/>
    <property type="evidence" value="ECO:0007669"/>
    <property type="project" value="TreeGrafter"/>
</dbReference>
<dbReference type="SUPFAM" id="SSF57850">
    <property type="entry name" value="RING/U-box"/>
    <property type="match status" value="1"/>
</dbReference>
<feature type="domain" description="RING-type" evidence="20">
    <location>
        <begin position="444"/>
        <end position="488"/>
    </location>
</feature>
<keyword evidence="5" id="KW-1017">Isopeptide bond</keyword>
<keyword evidence="7" id="KW-0808">Transferase</keyword>
<dbReference type="VEuPathDB" id="FungiDB:SPAR_N01980"/>
<organism evidence="21">
    <name type="scientific">Saccharomyces paradoxus</name>
    <name type="common">Yeast</name>
    <name type="synonym">Saccharomyces douglasii</name>
    <dbReference type="NCBI Taxonomy" id="27291"/>
    <lineage>
        <taxon>Eukaryota</taxon>
        <taxon>Fungi</taxon>
        <taxon>Dikarya</taxon>
        <taxon>Ascomycota</taxon>
        <taxon>Saccharomycotina</taxon>
        <taxon>Saccharomycetes</taxon>
        <taxon>Saccharomycetales</taxon>
        <taxon>Saccharomycetaceae</taxon>
        <taxon>Saccharomyces</taxon>
    </lineage>
</organism>
<dbReference type="GO" id="GO:0097271">
    <property type="term" value="P:protein localization to bud neck"/>
    <property type="evidence" value="ECO:0007669"/>
    <property type="project" value="UniProtKB-ARBA"/>
</dbReference>
<reference evidence="21" key="3">
    <citation type="submission" date="2025-07" db="EMBL/GenBank/DDBJ databases">
        <authorList>
            <consortium name="NCBI Genome Project"/>
        </authorList>
    </citation>
    <scope>NUCLEOTIDE SEQUENCE</scope>
    <source>
        <strain evidence="21">CBS432</strain>
    </source>
</reference>
<sequence length="533" mass="58927">MYTPIPANTPAPTAPTSSMTSNSSSASNANTTSSSSMNTRNRASGSSTNERARPSSGISSFLNTFGIRQNNQAASSSAAPDQRLFGTTPSNSHMSVAMESSDMAPPQQEPRLHHPIQMPPSAQFHVHRNYQLPISISLTAPTLTDQHQHQHHQQQSSQNFEGSNIGNFQEPVSQRQPNNTNNTTTSIISMTPAATTRNNTGFIAAGTEGSTAVITNSQEMYKNLRHLIYAANQPNGTEILHLDLPATSAEDSSNVTNVDEVTLKQRKDKHGLFSIRLTPFIDSSSTTNQGLFFEPIIRKAGPGSQLVIGRYTERVRDAISKIPEQYHPVVFKSKVVSRTHGCFKVDSQGNWYIKDVKSSSGTFLNHQRLSPASSLSKDTLLHDGDILQLGMDFRGGTEEIYRCVRMRIELNRSWKLKANSFNKEALQRLQNLQKLTTGVEEEDCSICLCKIKPCQAIFISPCAHSWHFRCVRRLVMLSYPQFVCPNCRSSCDLEASFESSDDEDESDVESEGDQLVDQLSVLMETSKDVDNHP</sequence>
<keyword evidence="9 17" id="KW-0863">Zinc-finger</keyword>
<keyword evidence="6" id="KW-0132">Cell division</keyword>
<evidence type="ECO:0000256" key="14">
    <source>
        <dbReference type="ARBA" id="ARBA00023306"/>
    </source>
</evidence>
<dbReference type="InterPro" id="IPR000253">
    <property type="entry name" value="FHA_dom"/>
</dbReference>
<dbReference type="Pfam" id="PF00498">
    <property type="entry name" value="FHA"/>
    <property type="match status" value="1"/>
</dbReference>
<dbReference type="InterPro" id="IPR013083">
    <property type="entry name" value="Znf_RING/FYVE/PHD"/>
</dbReference>
<protein>
    <recommendedName>
        <fullName evidence="3">RING-type E3 ubiquitin transferase</fullName>
        <ecNumber evidence="3">2.3.2.27</ecNumber>
    </recommendedName>
    <alternativeName>
        <fullName evidence="16">Checkpoint forkhead associated with RING domains-containing protein 1</fullName>
    </alternativeName>
</protein>
<feature type="compositionally biased region" description="Polar residues" evidence="18">
    <location>
        <begin position="85"/>
        <end position="94"/>
    </location>
</feature>
<keyword evidence="13" id="KW-0832">Ubl conjugation</keyword>
<dbReference type="OrthoDB" id="687730at2759"/>
<dbReference type="Gene3D" id="3.30.40.10">
    <property type="entry name" value="Zinc/RING finger domain, C3HC4 (zinc finger)"/>
    <property type="match status" value="1"/>
</dbReference>
<dbReference type="PANTHER" id="PTHR15067">
    <property type="entry name" value="E3 UBIQUITIN-PROTEIN LIGASE RNF8"/>
    <property type="match status" value="1"/>
</dbReference>
<dbReference type="Gene3D" id="2.60.200.20">
    <property type="match status" value="1"/>
</dbReference>
<evidence type="ECO:0000256" key="8">
    <source>
        <dbReference type="ARBA" id="ARBA00022723"/>
    </source>
</evidence>
<dbReference type="FunFam" id="3.30.40.10:FF:000426">
    <property type="entry name" value="DMA1p Ubiquitin-protein ligase (E3)"/>
    <property type="match status" value="1"/>
</dbReference>
<dbReference type="SMART" id="SM00240">
    <property type="entry name" value="FHA"/>
    <property type="match status" value="1"/>
</dbReference>
<dbReference type="GO" id="GO:0051865">
    <property type="term" value="P:protein autoubiquitination"/>
    <property type="evidence" value="ECO:0007669"/>
    <property type="project" value="UniProtKB-ARBA"/>
</dbReference>
<evidence type="ECO:0000256" key="4">
    <source>
        <dbReference type="ARBA" id="ARBA00022490"/>
    </source>
</evidence>
<dbReference type="SUPFAM" id="SSF49879">
    <property type="entry name" value="SMAD/FHA domain"/>
    <property type="match status" value="1"/>
</dbReference>
<dbReference type="GO" id="GO:0008270">
    <property type="term" value="F:zinc ion binding"/>
    <property type="evidence" value="ECO:0007669"/>
    <property type="project" value="UniProtKB-KW"/>
</dbReference>
<evidence type="ECO:0000256" key="6">
    <source>
        <dbReference type="ARBA" id="ARBA00022618"/>
    </source>
</evidence>
<proteinExistence type="inferred from homology"/>
<dbReference type="RefSeq" id="XP_033768828.1">
    <property type="nucleotide sequence ID" value="XM_033912937.1"/>
</dbReference>
<feature type="region of interest" description="Disordered" evidence="18">
    <location>
        <begin position="143"/>
        <end position="186"/>
    </location>
</feature>
<dbReference type="FunFam" id="2.60.200.20:FF:000030">
    <property type="entry name" value="FHA domain-containing protein"/>
    <property type="match status" value="1"/>
</dbReference>
<evidence type="ECO:0000256" key="13">
    <source>
        <dbReference type="ARBA" id="ARBA00022843"/>
    </source>
</evidence>
<dbReference type="GO" id="GO:0000151">
    <property type="term" value="C:ubiquitin ligase complex"/>
    <property type="evidence" value="ECO:0007669"/>
    <property type="project" value="TreeGrafter"/>
</dbReference>
<keyword evidence="11" id="KW-0833">Ubl conjugation pathway</keyword>
<dbReference type="EC" id="2.3.2.27" evidence="3"/>
<dbReference type="GO" id="GO:0031578">
    <property type="term" value="P:mitotic spindle orientation checkpoint signaling"/>
    <property type="evidence" value="ECO:0007669"/>
    <property type="project" value="UniProtKB-ARBA"/>
</dbReference>
<dbReference type="PROSITE" id="PS50006">
    <property type="entry name" value="FHA_DOMAIN"/>
    <property type="match status" value="1"/>
</dbReference>
<keyword evidence="8" id="KW-0479">Metal-binding</keyword>
<comment type="similarity">
    <text evidence="15">Belongs to the DMA1 family.</text>
</comment>
<feature type="compositionally biased region" description="Polar residues" evidence="18">
    <location>
        <begin position="56"/>
        <end position="72"/>
    </location>
</feature>
<evidence type="ECO:0000259" key="20">
    <source>
        <dbReference type="PROSITE" id="PS50089"/>
    </source>
</evidence>
<keyword evidence="14" id="KW-0131">Cell cycle</keyword>
<dbReference type="GO" id="GO:0000921">
    <property type="term" value="P:septin ring assembly"/>
    <property type="evidence" value="ECO:0007669"/>
    <property type="project" value="UniProtKB-ARBA"/>
</dbReference>
<reference evidence="21" key="4">
    <citation type="submission" date="2025-08" db="UniProtKB">
        <authorList>
            <consortium name="RefSeq"/>
        </authorList>
    </citation>
    <scope>IDENTIFICATION</scope>
    <source>
        <strain evidence="21">CBS432</strain>
    </source>
</reference>
<evidence type="ECO:0000313" key="21">
    <source>
        <dbReference type="RefSeq" id="XP_033768828.1"/>
    </source>
</evidence>
<evidence type="ECO:0000256" key="7">
    <source>
        <dbReference type="ARBA" id="ARBA00022679"/>
    </source>
</evidence>
<reference evidence="21" key="2">
    <citation type="submission" date="2020-01" db="EMBL/GenBank/DDBJ databases">
        <title>Population-level Yeast Reference Genomes.</title>
        <authorList>
            <person name="Yue J.-X."/>
        </authorList>
    </citation>
    <scope>NUCLEOTIDE SEQUENCE</scope>
    <source>
        <strain evidence="21">CBS432</strain>
    </source>
</reference>
<dbReference type="AlphaFoldDB" id="A0A8B8UYN1"/>
<evidence type="ECO:0000256" key="16">
    <source>
        <dbReference type="ARBA" id="ARBA00080465"/>
    </source>
</evidence>
<dbReference type="CDD" id="cd16458">
    <property type="entry name" value="RING-H2_Dmap-like"/>
    <property type="match status" value="1"/>
</dbReference>
<dbReference type="GO" id="GO:0032153">
    <property type="term" value="C:cell division site"/>
    <property type="evidence" value="ECO:0007669"/>
    <property type="project" value="TreeGrafter"/>
</dbReference>
<dbReference type="GO" id="GO:0032186">
    <property type="term" value="P:cellular bud neck septin ring organization"/>
    <property type="evidence" value="ECO:0007669"/>
    <property type="project" value="UniProtKB-ARBA"/>
</dbReference>
<dbReference type="PANTHER" id="PTHR15067:SF7">
    <property type="entry name" value="E3 UBIQUITIN-PROTEIN LIGASE DMA1-RELATED"/>
    <property type="match status" value="1"/>
</dbReference>
<dbReference type="GO" id="GO:0061630">
    <property type="term" value="F:ubiquitin protein ligase activity"/>
    <property type="evidence" value="ECO:0007669"/>
    <property type="project" value="UniProtKB-EC"/>
</dbReference>
<gene>
    <name evidence="21" type="primary">DMA2</name>
    <name evidence="21" type="ORF">SPAR_N01980</name>
</gene>
<dbReference type="InterPro" id="IPR042823">
    <property type="entry name" value="Dma1/Dma2_RING-H2"/>
</dbReference>
<feature type="compositionally biased region" description="Low complexity" evidence="18">
    <location>
        <begin position="14"/>
        <end position="44"/>
    </location>
</feature>
<evidence type="ECO:0000259" key="19">
    <source>
        <dbReference type="PROSITE" id="PS50006"/>
    </source>
</evidence>
<name>A0A8B8UYN1_SACPA</name>
<dbReference type="KEGG" id="spao:SPAR_N01980"/>
<evidence type="ECO:0000256" key="3">
    <source>
        <dbReference type="ARBA" id="ARBA00012483"/>
    </source>
</evidence>
<dbReference type="PROSITE" id="PS50089">
    <property type="entry name" value="ZF_RING_2"/>
    <property type="match status" value="1"/>
</dbReference>
<dbReference type="CDD" id="cd22692">
    <property type="entry name" value="FHA_DMA-like"/>
    <property type="match status" value="1"/>
</dbReference>
<evidence type="ECO:0000256" key="2">
    <source>
        <dbReference type="ARBA" id="ARBA00004496"/>
    </source>
</evidence>
<feature type="compositionally biased region" description="Polar residues" evidence="18">
    <location>
        <begin position="159"/>
        <end position="177"/>
    </location>
</feature>
<feature type="region of interest" description="Disordered" evidence="18">
    <location>
        <begin position="1"/>
        <end position="110"/>
    </location>
</feature>
<dbReference type="InterPro" id="IPR001841">
    <property type="entry name" value="Znf_RING"/>
</dbReference>
<evidence type="ECO:0000256" key="17">
    <source>
        <dbReference type="PROSITE-ProRule" id="PRU00175"/>
    </source>
</evidence>
<accession>A0A8B8UYN1</accession>
<evidence type="ECO:0000256" key="12">
    <source>
        <dbReference type="ARBA" id="ARBA00022833"/>
    </source>
</evidence>
<dbReference type="Pfam" id="PF17123">
    <property type="entry name" value="zf-RING_11"/>
    <property type="match status" value="1"/>
</dbReference>
<dbReference type="GO" id="GO:0090337">
    <property type="term" value="P:regulation of formin-nucleated actin cable assembly"/>
    <property type="evidence" value="ECO:0007669"/>
    <property type="project" value="UniProtKB-ARBA"/>
</dbReference>
<keyword evidence="10" id="KW-0498">Mitosis</keyword>
<evidence type="ECO:0000256" key="1">
    <source>
        <dbReference type="ARBA" id="ARBA00000900"/>
    </source>
</evidence>
<evidence type="ECO:0000256" key="10">
    <source>
        <dbReference type="ARBA" id="ARBA00022776"/>
    </source>
</evidence>
<evidence type="ECO:0000256" key="9">
    <source>
        <dbReference type="ARBA" id="ARBA00022771"/>
    </source>
</evidence>
<keyword evidence="4" id="KW-0963">Cytoplasm</keyword>
<comment type="subcellular location">
    <subcellularLocation>
        <location evidence="2">Cytoplasm</location>
    </subcellularLocation>
</comment>
<evidence type="ECO:0000256" key="5">
    <source>
        <dbReference type="ARBA" id="ARBA00022499"/>
    </source>
</evidence>
<feature type="domain" description="FHA" evidence="19">
    <location>
        <begin position="306"/>
        <end position="369"/>
    </location>
</feature>
<dbReference type="GO" id="GO:0000132">
    <property type="term" value="P:establishment of mitotic spindle orientation"/>
    <property type="evidence" value="ECO:0007669"/>
    <property type="project" value="UniProtKB-ARBA"/>
</dbReference>
<dbReference type="GeneID" id="54633239"/>
<evidence type="ECO:0000256" key="15">
    <source>
        <dbReference type="ARBA" id="ARBA00061209"/>
    </source>
</evidence>
<keyword evidence="12" id="KW-0862">Zinc</keyword>
<dbReference type="InterPro" id="IPR008984">
    <property type="entry name" value="SMAD_FHA_dom_sf"/>
</dbReference>
<dbReference type="GO" id="GO:0006511">
    <property type="term" value="P:ubiquitin-dependent protein catabolic process"/>
    <property type="evidence" value="ECO:0007669"/>
    <property type="project" value="TreeGrafter"/>
</dbReference>
<evidence type="ECO:0000256" key="18">
    <source>
        <dbReference type="SAM" id="MobiDB-lite"/>
    </source>
</evidence>